<accession>A0A922EHH2</accession>
<dbReference type="EMBL" id="CM031831">
    <property type="protein sequence ID" value="KAG6702176.1"/>
    <property type="molecule type" value="Genomic_DNA"/>
</dbReference>
<gene>
    <name evidence="1" type="ORF">I3842_07G020500</name>
</gene>
<sequence>MKNDGCRRLGVGIAQERIHVENDMVRFISLPPSLMQCKINIFHLPPSLMWYEIGCKNQCFGDEGTTNLNEGDEYEWVGNGLRRNDERNSHLPPSISDVV</sequence>
<dbReference type="Proteomes" id="UP000811246">
    <property type="component" value="Chromosome 7"/>
</dbReference>
<organism evidence="1 2">
    <name type="scientific">Carya illinoinensis</name>
    <name type="common">Pecan</name>
    <dbReference type="NCBI Taxonomy" id="32201"/>
    <lineage>
        <taxon>Eukaryota</taxon>
        <taxon>Viridiplantae</taxon>
        <taxon>Streptophyta</taxon>
        <taxon>Embryophyta</taxon>
        <taxon>Tracheophyta</taxon>
        <taxon>Spermatophyta</taxon>
        <taxon>Magnoliopsida</taxon>
        <taxon>eudicotyledons</taxon>
        <taxon>Gunneridae</taxon>
        <taxon>Pentapetalae</taxon>
        <taxon>rosids</taxon>
        <taxon>fabids</taxon>
        <taxon>Fagales</taxon>
        <taxon>Juglandaceae</taxon>
        <taxon>Carya</taxon>
    </lineage>
</organism>
<evidence type="ECO:0000313" key="2">
    <source>
        <dbReference type="Proteomes" id="UP000811246"/>
    </source>
</evidence>
<evidence type="ECO:0000313" key="1">
    <source>
        <dbReference type="EMBL" id="KAG6702176.1"/>
    </source>
</evidence>
<comment type="caution">
    <text evidence="1">The sequence shown here is derived from an EMBL/GenBank/DDBJ whole genome shotgun (WGS) entry which is preliminary data.</text>
</comment>
<dbReference type="AlphaFoldDB" id="A0A922EHH2"/>
<reference evidence="1" key="1">
    <citation type="submission" date="2021-01" db="EMBL/GenBank/DDBJ databases">
        <authorList>
            <person name="Lovell J.T."/>
            <person name="Bentley N."/>
            <person name="Bhattarai G."/>
            <person name="Jenkins J.W."/>
            <person name="Sreedasyam A."/>
            <person name="Alarcon Y."/>
            <person name="Bock C."/>
            <person name="Boston L."/>
            <person name="Carlson J."/>
            <person name="Cervantes K."/>
            <person name="Clermont K."/>
            <person name="Krom N."/>
            <person name="Kubenka K."/>
            <person name="Mamidi S."/>
            <person name="Mattison C."/>
            <person name="Monteros M."/>
            <person name="Pisani C."/>
            <person name="Plott C."/>
            <person name="Rajasekar S."/>
            <person name="Rhein H.S."/>
            <person name="Rohla C."/>
            <person name="Song M."/>
            <person name="Hilaire R.S."/>
            <person name="Shu S."/>
            <person name="Wells L."/>
            <person name="Wang X."/>
            <person name="Webber J."/>
            <person name="Heerema R.J."/>
            <person name="Klein P."/>
            <person name="Conner P."/>
            <person name="Grauke L."/>
            <person name="Grimwood J."/>
            <person name="Schmutz J."/>
            <person name="Randall J.J."/>
        </authorList>
    </citation>
    <scope>NUCLEOTIDE SEQUENCE</scope>
    <source>
        <tissue evidence="1">Leaf</tissue>
    </source>
</reference>
<protein>
    <submittedName>
        <fullName evidence="1">Uncharacterized protein</fullName>
    </submittedName>
</protein>
<proteinExistence type="predicted"/>
<name>A0A922EHH2_CARIL</name>